<gene>
    <name evidence="9" type="ORF">ACFQ27_09805</name>
</gene>
<feature type="domain" description="RNA-binding S4" evidence="8">
    <location>
        <begin position="24"/>
        <end position="82"/>
    </location>
</feature>
<keyword evidence="4 6" id="KW-0413">Isomerase</keyword>
<evidence type="ECO:0000256" key="1">
    <source>
        <dbReference type="ARBA" id="ARBA00000073"/>
    </source>
</evidence>
<accession>A0ABW3T1J4</accession>
<dbReference type="InterPro" id="IPR050343">
    <property type="entry name" value="RsuA_PseudoU_synthase"/>
</dbReference>
<dbReference type="InterPro" id="IPR000748">
    <property type="entry name" value="PsdUridine_synth_RsuA/RluB/E/F"/>
</dbReference>
<evidence type="ECO:0000256" key="7">
    <source>
        <dbReference type="SAM" id="MobiDB-lite"/>
    </source>
</evidence>
<dbReference type="Pfam" id="PF01479">
    <property type="entry name" value="S4"/>
    <property type="match status" value="1"/>
</dbReference>
<dbReference type="InterPro" id="IPR006145">
    <property type="entry name" value="PsdUridine_synth_RsuA/RluA"/>
</dbReference>
<feature type="compositionally biased region" description="Basic and acidic residues" evidence="7">
    <location>
        <begin position="305"/>
        <end position="314"/>
    </location>
</feature>
<dbReference type="Proteomes" id="UP001597216">
    <property type="component" value="Unassembled WGS sequence"/>
</dbReference>
<dbReference type="Gene3D" id="3.10.290.10">
    <property type="entry name" value="RNA-binding S4 domain"/>
    <property type="match status" value="1"/>
</dbReference>
<dbReference type="PROSITE" id="PS01149">
    <property type="entry name" value="PSI_RSU"/>
    <property type="match status" value="1"/>
</dbReference>
<dbReference type="SUPFAM" id="SSF55174">
    <property type="entry name" value="Alpha-L RNA-binding motif"/>
    <property type="match status" value="1"/>
</dbReference>
<protein>
    <recommendedName>
        <fullName evidence="6">Pseudouridine synthase</fullName>
        <ecNumber evidence="6">5.4.99.-</ecNumber>
    </recommendedName>
</protein>
<evidence type="ECO:0000259" key="8">
    <source>
        <dbReference type="SMART" id="SM00363"/>
    </source>
</evidence>
<reference evidence="10" key="1">
    <citation type="journal article" date="2019" name="Int. J. Syst. Evol. Microbiol.">
        <title>The Global Catalogue of Microorganisms (GCM) 10K type strain sequencing project: providing services to taxonomists for standard genome sequencing and annotation.</title>
        <authorList>
            <consortium name="The Broad Institute Genomics Platform"/>
            <consortium name="The Broad Institute Genome Sequencing Center for Infectious Disease"/>
            <person name="Wu L."/>
            <person name="Ma J."/>
        </authorList>
    </citation>
    <scope>NUCLEOTIDE SEQUENCE [LARGE SCALE GENOMIC DNA]</scope>
    <source>
        <strain evidence="10">CCUG 55074</strain>
    </source>
</reference>
<feature type="region of interest" description="Disordered" evidence="7">
    <location>
        <begin position="1"/>
        <end position="29"/>
    </location>
</feature>
<dbReference type="Gene3D" id="3.30.70.580">
    <property type="entry name" value="Pseudouridine synthase I, catalytic domain, N-terminal subdomain"/>
    <property type="match status" value="1"/>
</dbReference>
<dbReference type="InterPro" id="IPR020094">
    <property type="entry name" value="TruA/RsuA/RluB/E/F_N"/>
</dbReference>
<dbReference type="RefSeq" id="WP_377353464.1">
    <property type="nucleotide sequence ID" value="NZ_JBHTLQ010000018.1"/>
</dbReference>
<feature type="region of interest" description="Disordered" evidence="7">
    <location>
        <begin position="264"/>
        <end position="430"/>
    </location>
</feature>
<keyword evidence="3 5" id="KW-0694">RNA-binding</keyword>
<dbReference type="PANTHER" id="PTHR47683">
    <property type="entry name" value="PSEUDOURIDINE SYNTHASE FAMILY PROTEIN-RELATED"/>
    <property type="match status" value="1"/>
</dbReference>
<evidence type="ECO:0000256" key="4">
    <source>
        <dbReference type="ARBA" id="ARBA00023235"/>
    </source>
</evidence>
<dbReference type="EC" id="5.4.99.-" evidence="6"/>
<feature type="compositionally biased region" description="Low complexity" evidence="7">
    <location>
        <begin position="349"/>
        <end position="396"/>
    </location>
</feature>
<dbReference type="InterPro" id="IPR036986">
    <property type="entry name" value="S4_RNA-bd_sf"/>
</dbReference>
<evidence type="ECO:0000256" key="5">
    <source>
        <dbReference type="PROSITE-ProRule" id="PRU00182"/>
    </source>
</evidence>
<dbReference type="Pfam" id="PF00849">
    <property type="entry name" value="PseudoU_synth_2"/>
    <property type="match status" value="1"/>
</dbReference>
<dbReference type="GO" id="GO:0016853">
    <property type="term" value="F:isomerase activity"/>
    <property type="evidence" value="ECO:0007669"/>
    <property type="project" value="UniProtKB-KW"/>
</dbReference>
<feature type="compositionally biased region" description="Gly residues" evidence="7">
    <location>
        <begin position="421"/>
        <end position="430"/>
    </location>
</feature>
<dbReference type="InterPro" id="IPR002942">
    <property type="entry name" value="S4_RNA-bd"/>
</dbReference>
<organism evidence="9 10">
    <name type="scientific">Phenylobacterium conjunctum</name>
    <dbReference type="NCBI Taxonomy" id="1298959"/>
    <lineage>
        <taxon>Bacteria</taxon>
        <taxon>Pseudomonadati</taxon>
        <taxon>Pseudomonadota</taxon>
        <taxon>Alphaproteobacteria</taxon>
        <taxon>Caulobacterales</taxon>
        <taxon>Caulobacteraceae</taxon>
        <taxon>Phenylobacterium</taxon>
    </lineage>
</organism>
<feature type="compositionally biased region" description="Basic and acidic residues" evidence="7">
    <location>
        <begin position="1"/>
        <end position="14"/>
    </location>
</feature>
<dbReference type="SMART" id="SM00363">
    <property type="entry name" value="S4"/>
    <property type="match status" value="1"/>
</dbReference>
<dbReference type="SUPFAM" id="SSF55120">
    <property type="entry name" value="Pseudouridine synthase"/>
    <property type="match status" value="1"/>
</dbReference>
<evidence type="ECO:0000313" key="9">
    <source>
        <dbReference type="EMBL" id="MFD1190873.1"/>
    </source>
</evidence>
<dbReference type="NCBIfam" id="TIGR00093">
    <property type="entry name" value="pseudouridine synthase"/>
    <property type="match status" value="1"/>
</dbReference>
<dbReference type="Gene3D" id="3.30.70.1560">
    <property type="entry name" value="Alpha-L RNA-binding motif"/>
    <property type="match status" value="1"/>
</dbReference>
<proteinExistence type="inferred from homology"/>
<name>A0ABW3T1J4_9CAUL</name>
<comment type="similarity">
    <text evidence="2 6">Belongs to the pseudouridine synthase RsuA family.</text>
</comment>
<dbReference type="PROSITE" id="PS50889">
    <property type="entry name" value="S4"/>
    <property type="match status" value="1"/>
</dbReference>
<dbReference type="CDD" id="cd02556">
    <property type="entry name" value="PseudoU_synth_RluB"/>
    <property type="match status" value="1"/>
</dbReference>
<keyword evidence="10" id="KW-1185">Reference proteome</keyword>
<comment type="caution">
    <text evidence="9">The sequence shown here is derived from an EMBL/GenBank/DDBJ whole genome shotgun (WGS) entry which is preliminary data.</text>
</comment>
<comment type="catalytic activity">
    <reaction evidence="1">
        <text>a uridine in RNA = a pseudouridine in RNA</text>
        <dbReference type="Rhea" id="RHEA:48348"/>
        <dbReference type="Rhea" id="RHEA-COMP:12068"/>
        <dbReference type="Rhea" id="RHEA-COMP:12069"/>
        <dbReference type="ChEBI" id="CHEBI:65314"/>
        <dbReference type="ChEBI" id="CHEBI:65315"/>
    </reaction>
</comment>
<dbReference type="PANTHER" id="PTHR47683:SF3">
    <property type="entry name" value="RIBOSOMAL LARGE SUBUNIT PSEUDOURIDINE SYNTHASE B"/>
    <property type="match status" value="1"/>
</dbReference>
<evidence type="ECO:0000313" key="10">
    <source>
        <dbReference type="Proteomes" id="UP001597216"/>
    </source>
</evidence>
<evidence type="ECO:0000256" key="3">
    <source>
        <dbReference type="ARBA" id="ARBA00022884"/>
    </source>
</evidence>
<dbReference type="InterPro" id="IPR042092">
    <property type="entry name" value="PsdUridine_s_RsuA/RluB/E/F_cat"/>
</dbReference>
<dbReference type="CDD" id="cd00165">
    <property type="entry name" value="S4"/>
    <property type="match status" value="1"/>
</dbReference>
<evidence type="ECO:0000256" key="6">
    <source>
        <dbReference type="RuleBase" id="RU003887"/>
    </source>
</evidence>
<dbReference type="EMBL" id="JBHTLQ010000018">
    <property type="protein sequence ID" value="MFD1190873.1"/>
    <property type="molecule type" value="Genomic_DNA"/>
</dbReference>
<feature type="compositionally biased region" description="Basic residues" evidence="7">
    <location>
        <begin position="320"/>
        <end position="332"/>
    </location>
</feature>
<evidence type="ECO:0000256" key="2">
    <source>
        <dbReference type="ARBA" id="ARBA00008348"/>
    </source>
</evidence>
<dbReference type="InterPro" id="IPR018496">
    <property type="entry name" value="PsdUridine_synth_RsuA/RluB_CS"/>
</dbReference>
<feature type="compositionally biased region" description="Low complexity" evidence="7">
    <location>
        <begin position="405"/>
        <end position="420"/>
    </location>
</feature>
<sequence>MIHDPLRTDPHPEGQDSGEQGQGERVAKALARAGVASRRDVERLIEAGRVAINGRTLTTPAVKVEPGDILTVDGEVVGEAEPARLFRYHKPVGLVTTHKDPQGRPTVFEALPPGLPRLISVGRLDLNSEGLLLLTNDGELARALETPKTGIVRRYRARAHGRITQDKLDTLKDGVTVDGVRYGALEAKLDKAKEGPSVANLWITVTLAEGKNREVRKVLESVGLKVNRLIRLSYGPFALGTLGVGEVEEVGPRVIREQLAEHIDPDNLPKGDRPQYYVKKSAAAKRREAGLRDQSLTREAQPEVAEARKAKPEYKSGWAKPKKKASPHRKAPPKPGPAVIGPDPVAGRQPPRGAKPQAGAGKAASFKSGGFKGSSPKGAGFKGGAKAPGSGRAGPRPSGPGGPKGSSPPRQSSGARPSGPRSGGGRGPRG</sequence>
<feature type="compositionally biased region" description="Basic and acidic residues" evidence="7">
    <location>
        <begin position="264"/>
        <end position="273"/>
    </location>
</feature>
<dbReference type="InterPro" id="IPR020103">
    <property type="entry name" value="PsdUridine_synth_cat_dom_sf"/>
</dbReference>